<name>A0A242WBZ9_BACTU</name>
<comment type="caution">
    <text evidence="2">The sequence shown here is derived from an EMBL/GenBank/DDBJ whole genome shotgun (WGS) entry which is preliminary data.</text>
</comment>
<sequence length="357" mass="42029">MIVAKGNAKITKLMNEWYKAMRSQKLLQAKNLREDVEKHLNEMDKDQTLLIYYSLLEYRYNLLINNTEQLIKPADHVEVSTIDMLNYYYYLFNAIHAMKIGQYSDAKDYYRKAETLLSLIPDELEEAEFNYQFALFNYYLFQPLNTITYGNKAKEIYSKEPGYEINVASCNNILGLASTSLKQYELAEEYFLTALDIATKHEQTQLSYMIRHNLGLLYSDQDMPQLAINYLSKSLQGSCKTMYLLAKEHMKLGNTNEATEYIEKGLQISDAQNNREYYHHLSILKAKIEHSPIEEYEKFIVEGIHFLQKEDLWHFVQKYADDLANKYYDEGNHSKVSEYFRVGYKAKIEMEKRSALK</sequence>
<dbReference type="InterPro" id="IPR019734">
    <property type="entry name" value="TPR_rpt"/>
</dbReference>
<proteinExistence type="predicted"/>
<keyword evidence="1" id="KW-0175">Coiled coil</keyword>
<dbReference type="Pfam" id="PF18801">
    <property type="entry name" value="RapH_N"/>
    <property type="match status" value="1"/>
</dbReference>
<protein>
    <submittedName>
        <fullName evidence="2">Uncharacterized protein</fullName>
    </submittedName>
</protein>
<dbReference type="SMART" id="SM00028">
    <property type="entry name" value="TPR"/>
    <property type="match status" value="3"/>
</dbReference>
<dbReference type="AlphaFoldDB" id="A0A242WBZ9"/>
<reference evidence="2 3" key="1">
    <citation type="submission" date="2016-10" db="EMBL/GenBank/DDBJ databases">
        <title>Comparative genomics of Bacillus thuringiensis reveals a path to pathogens against multiple invertebrate hosts.</title>
        <authorList>
            <person name="Zheng J."/>
            <person name="Gao Q."/>
            <person name="Liu H."/>
            <person name="Peng D."/>
            <person name="Ruan L."/>
            <person name="Sun M."/>
        </authorList>
    </citation>
    <scope>NUCLEOTIDE SEQUENCE [LARGE SCALE GENOMIC DNA]</scope>
    <source>
        <strain evidence="2">BGSC 4AC1</strain>
    </source>
</reference>
<dbReference type="Pfam" id="PF13181">
    <property type="entry name" value="TPR_8"/>
    <property type="match status" value="2"/>
</dbReference>
<evidence type="ECO:0000313" key="2">
    <source>
        <dbReference type="EMBL" id="OTW50889.1"/>
    </source>
</evidence>
<dbReference type="SUPFAM" id="SSF48452">
    <property type="entry name" value="TPR-like"/>
    <property type="match status" value="1"/>
</dbReference>
<accession>A0A242WBZ9</accession>
<dbReference type="EMBL" id="NFCF01000063">
    <property type="protein sequence ID" value="OTW50889.1"/>
    <property type="molecule type" value="Genomic_DNA"/>
</dbReference>
<dbReference type="Proteomes" id="UP000195152">
    <property type="component" value="Unassembled WGS sequence"/>
</dbReference>
<evidence type="ECO:0000313" key="3">
    <source>
        <dbReference type="Proteomes" id="UP000195152"/>
    </source>
</evidence>
<feature type="coiled-coil region" evidence="1">
    <location>
        <begin position="22"/>
        <end position="49"/>
    </location>
</feature>
<evidence type="ECO:0000256" key="1">
    <source>
        <dbReference type="SAM" id="Coils"/>
    </source>
</evidence>
<dbReference type="InterPro" id="IPR011990">
    <property type="entry name" value="TPR-like_helical_dom_sf"/>
</dbReference>
<gene>
    <name evidence="2" type="ORF">BK699_10110</name>
</gene>
<dbReference type="Gene3D" id="1.25.40.10">
    <property type="entry name" value="Tetratricopeptide repeat domain"/>
    <property type="match status" value="1"/>
</dbReference>
<dbReference type="RefSeq" id="WP_000634297.1">
    <property type="nucleotide sequence ID" value="NZ_NFCF01000063.1"/>
</dbReference>
<organism evidence="2 3">
    <name type="scientific">Bacillus thuringiensis serovar mexicanensis</name>
    <dbReference type="NCBI Taxonomy" id="180868"/>
    <lineage>
        <taxon>Bacteria</taxon>
        <taxon>Bacillati</taxon>
        <taxon>Bacillota</taxon>
        <taxon>Bacilli</taxon>
        <taxon>Bacillales</taxon>
        <taxon>Bacillaceae</taxon>
        <taxon>Bacillus</taxon>
        <taxon>Bacillus cereus group</taxon>
    </lineage>
</organism>